<evidence type="ECO:0000313" key="2">
    <source>
        <dbReference type="EMBL" id="ASP28457.1"/>
    </source>
</evidence>
<proteinExistence type="predicted"/>
<feature type="transmembrane region" description="Helical" evidence="1">
    <location>
        <begin position="167"/>
        <end position="187"/>
    </location>
</feature>
<evidence type="ECO:0000256" key="1">
    <source>
        <dbReference type="SAM" id="Phobius"/>
    </source>
</evidence>
<dbReference type="Proteomes" id="UP000203229">
    <property type="component" value="Chromosome"/>
</dbReference>
<keyword evidence="1" id="KW-0812">Transmembrane</keyword>
<sequence>MKNNLKKNKEISKEQIKNYFTKSVSNFRNNFIIISLSILKNFRTYVYVILIPIAFLMIYSWYTNAYKGDFKPPELFKYMVIPSFAIIFLVNTTVSEWKNSVFLKRIHSAGISRINFFVSLYIFNFLLGIASFLISVTVMSIISLIYFKPSNGTFFSLLGLLEFNDWVGMLYSLFLCISISVSIGVIISGLINSIALSQSITLIFVLFSIVFSDCFLPIDLLSLSKPLTYMSYFVPHKHSVWVGLISASSQEVSWAFENPERPGRIISFGFNLWIPCVTAFLYSTLLLVSGYFSFGWNTKK</sequence>
<gene>
    <name evidence="2" type="ORF">SCORR_v1c06850</name>
</gene>
<dbReference type="KEGG" id="scou:SCORR_v1c06850"/>
<dbReference type="EMBL" id="CP022535">
    <property type="protein sequence ID" value="ASP28457.1"/>
    <property type="molecule type" value="Genomic_DNA"/>
</dbReference>
<feature type="transmembrane region" description="Helical" evidence="1">
    <location>
        <begin position="114"/>
        <end position="147"/>
    </location>
</feature>
<feature type="transmembrane region" description="Helical" evidence="1">
    <location>
        <begin position="44"/>
        <end position="63"/>
    </location>
</feature>
<keyword evidence="1" id="KW-0472">Membrane</keyword>
<feature type="transmembrane region" description="Helical" evidence="1">
    <location>
        <begin position="199"/>
        <end position="218"/>
    </location>
</feature>
<organism evidence="2 3">
    <name type="scientific">Spiroplasma corruscae</name>
    <dbReference type="NCBI Taxonomy" id="216934"/>
    <lineage>
        <taxon>Bacteria</taxon>
        <taxon>Bacillati</taxon>
        <taxon>Mycoplasmatota</taxon>
        <taxon>Mollicutes</taxon>
        <taxon>Entomoplasmatales</taxon>
        <taxon>Spiroplasmataceae</taxon>
        <taxon>Spiroplasma</taxon>
    </lineage>
</organism>
<feature type="transmembrane region" description="Helical" evidence="1">
    <location>
        <begin position="268"/>
        <end position="294"/>
    </location>
</feature>
<keyword evidence="2" id="KW-0067">ATP-binding</keyword>
<keyword evidence="2" id="KW-0547">Nucleotide-binding</keyword>
<name>A0A222EPK3_9MOLU</name>
<evidence type="ECO:0000313" key="3">
    <source>
        <dbReference type="Proteomes" id="UP000203229"/>
    </source>
</evidence>
<keyword evidence="1" id="KW-1133">Transmembrane helix</keyword>
<reference evidence="2 3" key="1">
    <citation type="submission" date="2017-07" db="EMBL/GenBank/DDBJ databases">
        <title>Complete genome sequence of Spiroplasma corruscae EC-1 (DSM 19793).</title>
        <authorList>
            <person name="Tsai Y.-M."/>
            <person name="Lo W.-S."/>
            <person name="Kuo C.-H."/>
        </authorList>
    </citation>
    <scope>NUCLEOTIDE SEQUENCE [LARGE SCALE GENOMIC DNA]</scope>
    <source>
        <strain evidence="2 3">EC-1</strain>
    </source>
</reference>
<dbReference type="RefSeq" id="WP_094049214.1">
    <property type="nucleotide sequence ID" value="NZ_CP022535.1"/>
</dbReference>
<protein>
    <submittedName>
        <fullName evidence="2">ABC transporter ATP-binding protein</fullName>
    </submittedName>
</protein>
<dbReference type="AlphaFoldDB" id="A0A222EPK3"/>
<accession>A0A222EPK3</accession>
<feature type="transmembrane region" description="Helical" evidence="1">
    <location>
        <begin position="75"/>
        <end position="94"/>
    </location>
</feature>
<dbReference type="GO" id="GO:0005524">
    <property type="term" value="F:ATP binding"/>
    <property type="evidence" value="ECO:0007669"/>
    <property type="project" value="UniProtKB-KW"/>
</dbReference>
<keyword evidence="3" id="KW-1185">Reference proteome</keyword>
<dbReference type="OrthoDB" id="388470at2"/>